<feature type="domain" description="Atos-like conserved" evidence="1">
    <location>
        <begin position="277"/>
        <end position="336"/>
    </location>
</feature>
<dbReference type="Pfam" id="PF13889">
    <property type="entry name" value="Chromosome_seg"/>
    <property type="match status" value="1"/>
</dbReference>
<accession>A0ABD3EHJ1</accession>
<evidence type="ECO:0000259" key="1">
    <source>
        <dbReference type="SMART" id="SM01177"/>
    </source>
</evidence>
<dbReference type="AlphaFoldDB" id="A0ABD3EHJ1"/>
<dbReference type="PANTHER" id="PTHR13199:SF23">
    <property type="entry name" value="MEIOSIS CHROMOSOME SEGREGATION FAMILY PROTEIN"/>
    <property type="match status" value="1"/>
</dbReference>
<dbReference type="InterPro" id="IPR033473">
    <property type="entry name" value="Atos-like_C"/>
</dbReference>
<dbReference type="Proteomes" id="UP001632038">
    <property type="component" value="Unassembled WGS sequence"/>
</dbReference>
<comment type="caution">
    <text evidence="2">The sequence shown here is derived from an EMBL/GenBank/DDBJ whole genome shotgun (WGS) entry which is preliminary data.</text>
</comment>
<name>A0ABD3EHJ1_9LAMI</name>
<dbReference type="PANTHER" id="PTHR13199">
    <property type="entry name" value="GH03947P"/>
    <property type="match status" value="1"/>
</dbReference>
<dbReference type="InterPro" id="IPR025261">
    <property type="entry name" value="Atos-like_cons_dom"/>
</dbReference>
<dbReference type="InterPro" id="IPR051506">
    <property type="entry name" value="ATOS_Transcription_Regulators"/>
</dbReference>
<protein>
    <recommendedName>
        <fullName evidence="1">Atos-like conserved domain-containing protein</fullName>
    </recommendedName>
</protein>
<proteinExistence type="predicted"/>
<evidence type="ECO:0000313" key="3">
    <source>
        <dbReference type="Proteomes" id="UP001632038"/>
    </source>
</evidence>
<keyword evidence="3" id="KW-1185">Reference proteome</keyword>
<reference evidence="3" key="1">
    <citation type="journal article" date="2024" name="IScience">
        <title>Strigolactones Initiate the Formation of Haustorium-like Structures in Castilleja.</title>
        <authorList>
            <person name="Buerger M."/>
            <person name="Peterson D."/>
            <person name="Chory J."/>
        </authorList>
    </citation>
    <scope>NUCLEOTIDE SEQUENCE [LARGE SCALE GENOMIC DNA]</scope>
</reference>
<gene>
    <name evidence="2" type="ORF">CASFOL_003563</name>
</gene>
<dbReference type="EMBL" id="JAVIJP010000005">
    <property type="protein sequence ID" value="KAL3653882.1"/>
    <property type="molecule type" value="Genomic_DNA"/>
</dbReference>
<organism evidence="2 3">
    <name type="scientific">Castilleja foliolosa</name>
    <dbReference type="NCBI Taxonomy" id="1961234"/>
    <lineage>
        <taxon>Eukaryota</taxon>
        <taxon>Viridiplantae</taxon>
        <taxon>Streptophyta</taxon>
        <taxon>Embryophyta</taxon>
        <taxon>Tracheophyta</taxon>
        <taxon>Spermatophyta</taxon>
        <taxon>Magnoliopsida</taxon>
        <taxon>eudicotyledons</taxon>
        <taxon>Gunneridae</taxon>
        <taxon>Pentapetalae</taxon>
        <taxon>asterids</taxon>
        <taxon>lamiids</taxon>
        <taxon>Lamiales</taxon>
        <taxon>Orobanchaceae</taxon>
        <taxon>Pedicularideae</taxon>
        <taxon>Castillejinae</taxon>
        <taxon>Castilleja</taxon>
    </lineage>
</organism>
<dbReference type="SMART" id="SM01177">
    <property type="entry name" value="DUF4210"/>
    <property type="match status" value="1"/>
</dbReference>
<sequence>MGLPHVLPVEMSEVATRALSTYVYNVPQFINVRTCDLNEMCSEAVDRECGNPRCHSLGDLKFEKMISDATPNVFLSKVCSEGRVVSSTPETRIVGFDYDNKNVNVTLKEPELSGSQVKKRMHSPLNNMLLSGDSNVVISSVLDHKKANTDSENHIYSKAGSIFFTDGPVLEDKELISFPYRNSPGTDNLLGSEESVPSPLSLSPLGPKFHEYLKPIVRERNSKKQELLRKTARSLDERGSKVIFSFQETKTGMHPNAGGNYRNLGKKLRGFPLRRSLIGSFEESLLSGRLSCGNFCQKIDGFLAVLCISGGNFSPKSHKLPFAVTSVDGDCYLLYHASIDLDGNLQSNKYEVGNQRMILDSGDTLSSKKKRLRIPMKGRIQLVLSNPERTPIHAYFCNYDLSDMPAGTKTFLRQKVFLASSASDSRSIREERRILNTKDEDKASLLLQGKHNEPMGCGRGILGCNSCQDDHMDAKMERKSEHTCLRVNGNATAAGALRYALHLRFICPLSKKSRIDVEEQRRFYLYDDLKVVFPQRHSDADEGKLNVEYHFPEDPKYFDISS</sequence>
<evidence type="ECO:0000313" key="2">
    <source>
        <dbReference type="EMBL" id="KAL3653882.1"/>
    </source>
</evidence>